<evidence type="ECO:0000313" key="4">
    <source>
        <dbReference type="RefSeq" id="XP_056862254.1"/>
    </source>
</evidence>
<proteinExistence type="predicted"/>
<name>A0A9W3DEI4_RAPSA</name>
<evidence type="ECO:0000259" key="2">
    <source>
        <dbReference type="Pfam" id="PF00078"/>
    </source>
</evidence>
<reference evidence="3" key="1">
    <citation type="journal article" date="2019" name="Database">
        <title>The radish genome database (RadishGD): an integrated information resource for radish genomics.</title>
        <authorList>
            <person name="Yu H.J."/>
            <person name="Baek S."/>
            <person name="Lee Y.J."/>
            <person name="Cho A."/>
            <person name="Mun J.H."/>
        </authorList>
    </citation>
    <scope>NUCLEOTIDE SEQUENCE [LARGE SCALE GENOMIC DNA]</scope>
    <source>
        <strain evidence="3">cv. WK10039</strain>
    </source>
</reference>
<protein>
    <submittedName>
        <fullName evidence="4">Uncharacterized protein LOC108845088</fullName>
    </submittedName>
</protein>
<feature type="domain" description="Reverse transcriptase" evidence="2">
    <location>
        <begin position="19"/>
        <end position="80"/>
    </location>
</feature>
<dbReference type="GeneID" id="108845088"/>
<gene>
    <name evidence="4" type="primary">LOC108845088</name>
</gene>
<dbReference type="Pfam" id="PF00078">
    <property type="entry name" value="RVT_1"/>
    <property type="match status" value="2"/>
</dbReference>
<keyword evidence="3" id="KW-1185">Reference proteome</keyword>
<evidence type="ECO:0000256" key="1">
    <source>
        <dbReference type="SAM" id="MobiDB-lite"/>
    </source>
</evidence>
<dbReference type="OrthoDB" id="1938625at2759"/>
<dbReference type="InterPro" id="IPR000477">
    <property type="entry name" value="RT_dom"/>
</dbReference>
<dbReference type="PANTHER" id="PTHR33116:SF78">
    <property type="entry name" value="OS12G0587133 PROTEIN"/>
    <property type="match status" value="1"/>
</dbReference>
<dbReference type="KEGG" id="rsz:108845088"/>
<accession>A0A9W3DEI4</accession>
<sequence length="704" mass="80810">MTELNIPKGVNSTILALVPKKVDSMEMKDFRLIACCNVLYKVVSKILANRLKQILPRVITENQSAFIKGRLLMENVLLASELVKDYHKDTVSPRYSRGYGVPGKFIHWIKLCISTPSFSVQIDKVMRENRFNLHPKCKALSLTHLCFADDLMVFVEGTKKSIEGALTVFGDFAKWSGLNISIEKSTLFMAGVTDVERSSILRNFPFAEGKLLVRYLGLPLMTKVMCKQDYVLLVENVRRNISSWTCRFLTYAGRLQLITAVIMSIVNFWAGAFRLPSKCIKEIEQLCSSFLWSGPALGSTRAKVAWIDLSKPKSEGGLGIRRLKEVNKVYGLKLIWRLLSGCSLWGKWIKVYLLKKKNFWEVNFKSHVGFWMWRKILKMREVAKMFYHKEVGNGRHTSFWFDKWLSKGTLFDILGDRGFIDMGVRKEATLEEAIMCLRRRRKHRSTVINEIEAELRLIKLKLIDSTEDVDMWKVETRNHLFFDCTYSAQLWESLTLGILRSDFSKDWATIIALLTDNSRGRKSTFCVRYSFQAAVYAIWRERNRVKHGEKLTAIVILLKLVDKMIRNKLSLVRMEKSGRVVFREDGISAKPGSDAMALSEHIEMTDNDEEGEEEKEASSASSSDESVSSDYDEESPQGICVLERMGLGASGQRILVKVVLPKLSMDHALEHIKNGKDKFEKQKKKKKRSRVGKRKREKKFVKAV</sequence>
<organism evidence="3 4">
    <name type="scientific">Raphanus sativus</name>
    <name type="common">Radish</name>
    <name type="synonym">Raphanus raphanistrum var. sativus</name>
    <dbReference type="NCBI Taxonomy" id="3726"/>
    <lineage>
        <taxon>Eukaryota</taxon>
        <taxon>Viridiplantae</taxon>
        <taxon>Streptophyta</taxon>
        <taxon>Embryophyta</taxon>
        <taxon>Tracheophyta</taxon>
        <taxon>Spermatophyta</taxon>
        <taxon>Magnoliopsida</taxon>
        <taxon>eudicotyledons</taxon>
        <taxon>Gunneridae</taxon>
        <taxon>Pentapetalae</taxon>
        <taxon>rosids</taxon>
        <taxon>malvids</taxon>
        <taxon>Brassicales</taxon>
        <taxon>Brassicaceae</taxon>
        <taxon>Brassiceae</taxon>
        <taxon>Raphanus</taxon>
    </lineage>
</organism>
<feature type="compositionally biased region" description="Acidic residues" evidence="1">
    <location>
        <begin position="605"/>
        <end position="615"/>
    </location>
</feature>
<dbReference type="PANTHER" id="PTHR33116">
    <property type="entry name" value="REVERSE TRANSCRIPTASE ZINC-BINDING DOMAIN-CONTAINING PROTEIN-RELATED-RELATED"/>
    <property type="match status" value="1"/>
</dbReference>
<feature type="region of interest" description="Disordered" evidence="1">
    <location>
        <begin position="605"/>
        <end position="633"/>
    </location>
</feature>
<dbReference type="CDD" id="cd01650">
    <property type="entry name" value="RT_nLTR_like"/>
    <property type="match status" value="1"/>
</dbReference>
<dbReference type="AlphaFoldDB" id="A0A9W3DEI4"/>
<dbReference type="RefSeq" id="XP_056862254.1">
    <property type="nucleotide sequence ID" value="XM_057006274.1"/>
</dbReference>
<feature type="domain" description="Reverse transcriptase" evidence="2">
    <location>
        <begin position="118"/>
        <end position="219"/>
    </location>
</feature>
<feature type="compositionally biased region" description="Low complexity" evidence="1">
    <location>
        <begin position="618"/>
        <end position="629"/>
    </location>
</feature>
<evidence type="ECO:0000313" key="3">
    <source>
        <dbReference type="Proteomes" id="UP000504610"/>
    </source>
</evidence>
<reference evidence="4" key="2">
    <citation type="submission" date="2025-08" db="UniProtKB">
        <authorList>
            <consortium name="RefSeq"/>
        </authorList>
    </citation>
    <scope>IDENTIFICATION</scope>
    <source>
        <tissue evidence="4">Leaf</tissue>
    </source>
</reference>
<feature type="compositionally biased region" description="Basic residues" evidence="1">
    <location>
        <begin position="681"/>
        <end position="704"/>
    </location>
</feature>
<dbReference type="Proteomes" id="UP000504610">
    <property type="component" value="Chromosome 3"/>
</dbReference>
<feature type="region of interest" description="Disordered" evidence="1">
    <location>
        <begin position="674"/>
        <end position="704"/>
    </location>
</feature>